<gene>
    <name evidence="1" type="ORF">SAMN04488564_11772</name>
</gene>
<proteinExistence type="predicted"/>
<dbReference type="EMBL" id="FOYL01000017">
    <property type="protein sequence ID" value="SFR29148.1"/>
    <property type="molecule type" value="Genomic_DNA"/>
</dbReference>
<protein>
    <submittedName>
        <fullName evidence="1">PhnB protein</fullName>
    </submittedName>
</protein>
<name>A0A1I6FGW6_9PSEU</name>
<dbReference type="Proteomes" id="UP000198583">
    <property type="component" value="Unassembled WGS sequence"/>
</dbReference>
<keyword evidence="2" id="KW-1185">Reference proteome</keyword>
<reference evidence="2" key="1">
    <citation type="submission" date="2016-10" db="EMBL/GenBank/DDBJ databases">
        <authorList>
            <person name="Varghese N."/>
            <person name="Submissions S."/>
        </authorList>
    </citation>
    <scope>NUCLEOTIDE SEQUENCE [LARGE SCALE GENOMIC DNA]</scope>
    <source>
        <strain evidence="2">DSM 44232</strain>
    </source>
</reference>
<evidence type="ECO:0000313" key="2">
    <source>
        <dbReference type="Proteomes" id="UP000198583"/>
    </source>
</evidence>
<dbReference type="AlphaFoldDB" id="A0A1I6FGW6"/>
<sequence length="60" mass="6401">MSLTAVAHLNFYGEARAVLQSCLSVFGGELAIASYGDFGMSADRFGVTWIVDVAAQQTWA</sequence>
<evidence type="ECO:0000313" key="1">
    <source>
        <dbReference type="EMBL" id="SFR29148.1"/>
    </source>
</evidence>
<organism evidence="1 2">
    <name type="scientific">Lentzea waywayandensis</name>
    <dbReference type="NCBI Taxonomy" id="84724"/>
    <lineage>
        <taxon>Bacteria</taxon>
        <taxon>Bacillati</taxon>
        <taxon>Actinomycetota</taxon>
        <taxon>Actinomycetes</taxon>
        <taxon>Pseudonocardiales</taxon>
        <taxon>Pseudonocardiaceae</taxon>
        <taxon>Lentzea</taxon>
    </lineage>
</organism>
<dbReference type="STRING" id="84724.SAMN04488564_11772"/>
<accession>A0A1I6FGW6</accession>